<dbReference type="EMBL" id="BJUD01000037">
    <property type="protein sequence ID" value="GEK29194.1"/>
    <property type="molecule type" value="Genomic_DNA"/>
</dbReference>
<accession>A0A0R2L3S7</accession>
<dbReference type="STRING" id="348151.IV55_GL001393"/>
<dbReference type="OrthoDB" id="9794717at2"/>
<evidence type="ECO:0000259" key="3">
    <source>
        <dbReference type="Pfam" id="PF02275"/>
    </source>
</evidence>
<dbReference type="EMBL" id="JQCB01000004">
    <property type="protein sequence ID" value="KRN96424.1"/>
    <property type="molecule type" value="Genomic_DNA"/>
</dbReference>
<dbReference type="RefSeq" id="WP_057809671.1">
    <property type="nucleotide sequence ID" value="NZ_BJUD01000037.1"/>
</dbReference>
<dbReference type="PANTHER" id="PTHR35527:SF2">
    <property type="entry name" value="HYDROLASE"/>
    <property type="match status" value="1"/>
</dbReference>
<dbReference type="InterPro" id="IPR029055">
    <property type="entry name" value="Ntn_hydrolases_N"/>
</dbReference>
<organism evidence="5 6">
    <name type="scientific">Furfurilactobacillus siliginis</name>
    <dbReference type="NCBI Taxonomy" id="348151"/>
    <lineage>
        <taxon>Bacteria</taxon>
        <taxon>Bacillati</taxon>
        <taxon>Bacillota</taxon>
        <taxon>Bacilli</taxon>
        <taxon>Lactobacillales</taxon>
        <taxon>Lactobacillaceae</taxon>
        <taxon>Furfurilactobacillus</taxon>
    </lineage>
</organism>
<dbReference type="Proteomes" id="UP000051139">
    <property type="component" value="Unassembled WGS sequence"/>
</dbReference>
<dbReference type="Pfam" id="PF02275">
    <property type="entry name" value="CBAH"/>
    <property type="match status" value="1"/>
</dbReference>
<keyword evidence="6" id="KW-1185">Reference proteome</keyword>
<evidence type="ECO:0000313" key="6">
    <source>
        <dbReference type="Proteomes" id="UP000051139"/>
    </source>
</evidence>
<keyword evidence="2 4" id="KW-0378">Hydrolase</keyword>
<proteinExistence type="inferred from homology"/>
<evidence type="ECO:0000313" key="5">
    <source>
        <dbReference type="EMBL" id="KRN96424.1"/>
    </source>
</evidence>
<dbReference type="PATRIC" id="fig|348151.3.peg.1431"/>
<reference evidence="5 6" key="1">
    <citation type="journal article" date="2015" name="Genome Announc.">
        <title>Expanding the biotechnology potential of lactobacilli through comparative genomics of 213 strains and associated genera.</title>
        <authorList>
            <person name="Sun Z."/>
            <person name="Harris H.M."/>
            <person name="McCann A."/>
            <person name="Guo C."/>
            <person name="Argimon S."/>
            <person name="Zhang W."/>
            <person name="Yang X."/>
            <person name="Jeffery I.B."/>
            <person name="Cooney J.C."/>
            <person name="Kagawa T.F."/>
            <person name="Liu W."/>
            <person name="Song Y."/>
            <person name="Salvetti E."/>
            <person name="Wrobel A."/>
            <person name="Rasinkangas P."/>
            <person name="Parkhill J."/>
            <person name="Rea M.C."/>
            <person name="O'Sullivan O."/>
            <person name="Ritari J."/>
            <person name="Douillard F.P."/>
            <person name="Paul Ross R."/>
            <person name="Yang R."/>
            <person name="Briner A.E."/>
            <person name="Felis G.E."/>
            <person name="de Vos W.M."/>
            <person name="Barrangou R."/>
            <person name="Klaenhammer T.R."/>
            <person name="Caufield P.W."/>
            <person name="Cui Y."/>
            <person name="Zhang H."/>
            <person name="O'Toole P.W."/>
        </authorList>
    </citation>
    <scope>NUCLEOTIDE SEQUENCE [LARGE SCALE GENOMIC DNA]</scope>
    <source>
        <strain evidence="5 6">DSM 22696</strain>
    </source>
</reference>
<evidence type="ECO:0000256" key="2">
    <source>
        <dbReference type="ARBA" id="ARBA00022801"/>
    </source>
</evidence>
<comment type="similarity">
    <text evidence="1">Belongs to the peptidase C59 family.</text>
</comment>
<feature type="domain" description="Choloylglycine hydrolase/NAAA C-terminal" evidence="3">
    <location>
        <begin position="2"/>
        <end position="312"/>
    </location>
</feature>
<dbReference type="SUPFAM" id="SSF56235">
    <property type="entry name" value="N-terminal nucleophile aminohydrolases (Ntn hydrolases)"/>
    <property type="match status" value="1"/>
</dbReference>
<dbReference type="GO" id="GO:0016787">
    <property type="term" value="F:hydrolase activity"/>
    <property type="evidence" value="ECO:0007669"/>
    <property type="project" value="UniProtKB-KW"/>
</dbReference>
<name>A0A0R2L3S7_9LACO</name>
<gene>
    <name evidence="5" type="ORF">IV55_GL001393</name>
    <name evidence="4" type="ORF">LSI01_15050</name>
</gene>
<protein>
    <submittedName>
        <fullName evidence="4">Choloylglycine hydrolase</fullName>
    </submittedName>
    <submittedName>
        <fullName evidence="5">Penicillin V acylase related amidase</fullName>
    </submittedName>
</protein>
<evidence type="ECO:0000256" key="1">
    <source>
        <dbReference type="ARBA" id="ARBA00006625"/>
    </source>
</evidence>
<evidence type="ECO:0000313" key="7">
    <source>
        <dbReference type="Proteomes" id="UP000321429"/>
    </source>
</evidence>
<dbReference type="InterPro" id="IPR029132">
    <property type="entry name" value="CBAH/NAAA_C"/>
</dbReference>
<dbReference type="AlphaFoldDB" id="A0A0R2L3S7"/>
<dbReference type="Proteomes" id="UP000321429">
    <property type="component" value="Unassembled WGS sequence"/>
</dbReference>
<dbReference type="Gene3D" id="3.60.60.10">
    <property type="entry name" value="Penicillin V Acylase, Chain A"/>
    <property type="match status" value="1"/>
</dbReference>
<evidence type="ECO:0000313" key="4">
    <source>
        <dbReference type="EMBL" id="GEK29194.1"/>
    </source>
</evidence>
<comment type="caution">
    <text evidence="5">The sequence shown here is derived from an EMBL/GenBank/DDBJ whole genome shotgun (WGS) entry which is preliminary data.</text>
</comment>
<reference evidence="4 7" key="2">
    <citation type="submission" date="2019-07" db="EMBL/GenBank/DDBJ databases">
        <title>Whole genome shotgun sequence of Lactobacillus siliginis NBRC 101315.</title>
        <authorList>
            <person name="Hosoyama A."/>
            <person name="Uohara A."/>
            <person name="Ohji S."/>
            <person name="Ichikawa N."/>
        </authorList>
    </citation>
    <scope>NUCLEOTIDE SEQUENCE [LARGE SCALE GENOMIC DNA]</scope>
    <source>
        <strain evidence="4 7">NBRC 101315</strain>
    </source>
</reference>
<sequence>MCTSIFQIAVDGTHVLARTMDWSTMDNRPVFVPRNYSWQSDFDHQEHVNKYALVGSGFQLKNRIDLSEGVNEWGLTAQKLTFANGSQHAEARRNDIVQLAPYEFQFWLLGNFRSVADVEAHIDEVELMADTFSDRKYGQSELHFAVADKTGRMVAIEPTELPMRVVNNPLGVLTNVPNFERQIERLQTYMEFTPDFLAGQVPLNTAKVTTGNLSGKSIPPGSYSPSSRFIRAAYFKERANQPLDEDGAIISSWHLLDGVAVPRNTDHQQTYSVYRAAAACESRTFYFEPYNRESIVKLQLTDDMLAWTQPVFYDVTDALTVTSVK</sequence>
<dbReference type="InterPro" id="IPR052193">
    <property type="entry name" value="Peptidase_C59"/>
</dbReference>
<dbReference type="PANTHER" id="PTHR35527">
    <property type="entry name" value="CHOLOYLGLYCINE HYDROLASE"/>
    <property type="match status" value="1"/>
</dbReference>